<dbReference type="PROSITE" id="PS50088">
    <property type="entry name" value="ANK_REPEAT"/>
    <property type="match status" value="1"/>
</dbReference>
<feature type="compositionally biased region" description="Pro residues" evidence="2">
    <location>
        <begin position="406"/>
        <end position="418"/>
    </location>
</feature>
<feature type="compositionally biased region" description="Polar residues" evidence="2">
    <location>
        <begin position="161"/>
        <end position="171"/>
    </location>
</feature>
<dbReference type="Gene3D" id="1.25.40.20">
    <property type="entry name" value="Ankyrin repeat-containing domain"/>
    <property type="match status" value="1"/>
</dbReference>
<evidence type="ECO:0000256" key="1">
    <source>
        <dbReference type="PROSITE-ProRule" id="PRU00023"/>
    </source>
</evidence>
<reference evidence="3 4" key="1">
    <citation type="journal article" date="2023" name="Commun. Biol.">
        <title>Genome analysis of Parmales, the sister group of diatoms, reveals the evolutionary specialization of diatoms from phago-mixotrophs to photoautotrophs.</title>
        <authorList>
            <person name="Ban H."/>
            <person name="Sato S."/>
            <person name="Yoshikawa S."/>
            <person name="Yamada K."/>
            <person name="Nakamura Y."/>
            <person name="Ichinomiya M."/>
            <person name="Sato N."/>
            <person name="Blanc-Mathieu R."/>
            <person name="Endo H."/>
            <person name="Kuwata A."/>
            <person name="Ogata H."/>
        </authorList>
    </citation>
    <scope>NUCLEOTIDE SEQUENCE [LARGE SCALE GENOMIC DNA]</scope>
</reference>
<dbReference type="PROSITE" id="PS50297">
    <property type="entry name" value="ANK_REP_REGION"/>
    <property type="match status" value="1"/>
</dbReference>
<dbReference type="SMART" id="SM00248">
    <property type="entry name" value="ANK"/>
    <property type="match status" value="2"/>
</dbReference>
<feature type="compositionally biased region" description="Polar residues" evidence="2">
    <location>
        <begin position="138"/>
        <end position="147"/>
    </location>
</feature>
<dbReference type="PANTHER" id="PTHR48125">
    <property type="entry name" value="LP07818P1"/>
    <property type="match status" value="1"/>
</dbReference>
<feature type="compositionally biased region" description="Low complexity" evidence="2">
    <location>
        <begin position="10"/>
        <end position="23"/>
    </location>
</feature>
<dbReference type="InterPro" id="IPR002110">
    <property type="entry name" value="Ankyrin_rpt"/>
</dbReference>
<dbReference type="PANTHER" id="PTHR48125:SF10">
    <property type="entry name" value="OS12G0136300 PROTEIN"/>
    <property type="match status" value="1"/>
</dbReference>
<dbReference type="InterPro" id="IPR036770">
    <property type="entry name" value="Ankyrin_rpt-contain_sf"/>
</dbReference>
<feature type="region of interest" description="Disordered" evidence="2">
    <location>
        <begin position="1"/>
        <end position="184"/>
    </location>
</feature>
<keyword evidence="1" id="KW-0040">ANK repeat</keyword>
<dbReference type="Pfam" id="PF13637">
    <property type="entry name" value="Ank_4"/>
    <property type="match status" value="1"/>
</dbReference>
<feature type="compositionally biased region" description="Basic residues" evidence="2">
    <location>
        <begin position="603"/>
        <end position="617"/>
    </location>
</feature>
<feature type="region of interest" description="Disordered" evidence="2">
    <location>
        <begin position="394"/>
        <end position="494"/>
    </location>
</feature>
<dbReference type="EMBL" id="BRYB01000737">
    <property type="protein sequence ID" value="GMI36548.1"/>
    <property type="molecule type" value="Genomic_DNA"/>
</dbReference>
<evidence type="ECO:0000313" key="4">
    <source>
        <dbReference type="Proteomes" id="UP001165060"/>
    </source>
</evidence>
<name>A0ABQ6N0A6_9STRA</name>
<dbReference type="Proteomes" id="UP001165060">
    <property type="component" value="Unassembled WGS sequence"/>
</dbReference>
<protein>
    <submittedName>
        <fullName evidence="3">Uncharacterized protein</fullName>
    </submittedName>
</protein>
<feature type="region of interest" description="Disordered" evidence="2">
    <location>
        <begin position="547"/>
        <end position="618"/>
    </location>
</feature>
<sequence length="815" mass="86713">MATLLPPPSSFSSPTKPFQSTPFLSLVTPEHPGPLAPRSVGRRPPPNPSSTLLAPTTDPGKSKRRPRSMVGSGSTDILRKGSAGSSRRRRESFPKVAAAPTLGGTRPNPHLSKAKQSSAVVSGGKRPGRPMASPLFRASQNLGSPTSGIRRGKDQNDMVIESTTPSVSPGQKLSPPNPSSGSDKMKKIISGVELRLMLAGGEGPKVDGALAQVTPQVTPQLPVDKGLMGKMVTPDVMRERLNPLSSGGGGAQRFLDMAGEGEGGEVGEASVGEASVTHYGTASATSPDCGEWGTAAAGAAAAGAAVAGAAVAGAAAPPDEWPEEEWPEEVANDVEEDEYLRYTNGFDPEDDNYLDDFDVGGPDYDDDDEGDDEFAGFTMASADAAAISPEILRRKSALSSASPSAPVTPPRSPPPPSYVSPAKSPENLELQVEDTHVELIDVSPDPDVEEGPDTADPRISSGEMRNLLAQFGGSPDPVPRRTTSSLPTLGPVIAGGIDMLGPWVDMDEEDVMYMVPRDKKTGKVIRKRRRSKSKRWIWRQSLARIDEGGAEDKREKRKGKEPKPPKEAAPPTVEDILYGFGREVTNSSNNAPQPAAPAAKPKTPTKPRAARFNRRGNKIVSRPAAPVADKENEMRGTVELEGTLMGGLKVKVASPERGKDTYAMWFDEQVGVASVDEGEEDGSRILAGELFGAVKRKDLGALESRMGDVDAVKIARELRDDYGNSLLAACCHSGFKRGVKLFVKSGWDVNHRNQFGNTGMHFAIERGHGKIAEFLKRKGGDETVRNEMGLCCYERVSTEEGEEGDVGDWGGDTFT</sequence>
<feature type="region of interest" description="Disordered" evidence="2">
    <location>
        <begin position="343"/>
        <end position="374"/>
    </location>
</feature>
<feature type="compositionally biased region" description="Acidic residues" evidence="2">
    <location>
        <begin position="444"/>
        <end position="453"/>
    </location>
</feature>
<evidence type="ECO:0000313" key="3">
    <source>
        <dbReference type="EMBL" id="GMI36548.1"/>
    </source>
</evidence>
<feature type="compositionally biased region" description="Low complexity" evidence="2">
    <location>
        <begin position="591"/>
        <end position="602"/>
    </location>
</feature>
<gene>
    <name evidence="3" type="ORF">TeGR_g4427</name>
</gene>
<dbReference type="SUPFAM" id="SSF48403">
    <property type="entry name" value="Ankyrin repeat"/>
    <property type="match status" value="1"/>
</dbReference>
<evidence type="ECO:0000256" key="2">
    <source>
        <dbReference type="SAM" id="MobiDB-lite"/>
    </source>
</evidence>
<keyword evidence="4" id="KW-1185">Reference proteome</keyword>
<feature type="compositionally biased region" description="Acidic residues" evidence="2">
    <location>
        <begin position="347"/>
        <end position="374"/>
    </location>
</feature>
<comment type="caution">
    <text evidence="3">The sequence shown here is derived from an EMBL/GenBank/DDBJ whole genome shotgun (WGS) entry which is preliminary data.</text>
</comment>
<accession>A0ABQ6N0A6</accession>
<feature type="repeat" description="ANK" evidence="1">
    <location>
        <begin position="755"/>
        <end position="787"/>
    </location>
</feature>
<organism evidence="3 4">
    <name type="scientific">Tetraparma gracilis</name>
    <dbReference type="NCBI Taxonomy" id="2962635"/>
    <lineage>
        <taxon>Eukaryota</taxon>
        <taxon>Sar</taxon>
        <taxon>Stramenopiles</taxon>
        <taxon>Ochrophyta</taxon>
        <taxon>Bolidophyceae</taxon>
        <taxon>Parmales</taxon>
        <taxon>Triparmaceae</taxon>
        <taxon>Tetraparma</taxon>
    </lineage>
</organism>
<proteinExistence type="predicted"/>